<keyword evidence="6 12" id="KW-0812">Transmembrane</keyword>
<comment type="function">
    <text evidence="1">Accessory subunit of the mitochondrial membrane respiratory chain NADH dehydrogenase (Complex I), that is believed not to be involved in catalysis. Complex I functions in the transfer of electrons from NADH to the respiratory chain. The immediate electron acceptor for the enzyme is believed to be ubiquinone.</text>
</comment>
<keyword evidence="5" id="KW-0679">Respiratory chain</keyword>
<evidence type="ECO:0000256" key="10">
    <source>
        <dbReference type="ARBA" id="ARBA00023128"/>
    </source>
</evidence>
<evidence type="ECO:0000256" key="12">
    <source>
        <dbReference type="SAM" id="Phobius"/>
    </source>
</evidence>
<gene>
    <name evidence="13" type="ORF">CVLEPA_LOCUS4855</name>
</gene>
<evidence type="ECO:0000256" key="11">
    <source>
        <dbReference type="ARBA" id="ARBA00023136"/>
    </source>
</evidence>
<evidence type="ECO:0000256" key="1">
    <source>
        <dbReference type="ARBA" id="ARBA00003195"/>
    </source>
</evidence>
<keyword evidence="11 12" id="KW-0472">Membrane</keyword>
<proteinExistence type="inferred from homology"/>
<evidence type="ECO:0000256" key="8">
    <source>
        <dbReference type="ARBA" id="ARBA00022982"/>
    </source>
</evidence>
<feature type="transmembrane region" description="Helical" evidence="12">
    <location>
        <begin position="62"/>
        <end position="80"/>
    </location>
</feature>
<comment type="similarity">
    <text evidence="3">Belongs to the complex I NDUFB3 subunit family.</text>
</comment>
<dbReference type="Pfam" id="PF08122">
    <property type="entry name" value="NDUF_B12"/>
    <property type="match status" value="1"/>
</dbReference>
<comment type="subcellular location">
    <subcellularLocation>
        <location evidence="2">Mitochondrion inner membrane</location>
        <topology evidence="2">Single-pass membrane protein</topology>
        <orientation evidence="2">Matrix side</orientation>
    </subcellularLocation>
</comment>
<evidence type="ECO:0000256" key="5">
    <source>
        <dbReference type="ARBA" id="ARBA00022660"/>
    </source>
</evidence>
<keyword evidence="4" id="KW-0813">Transport</keyword>
<evidence type="ECO:0000256" key="4">
    <source>
        <dbReference type="ARBA" id="ARBA00022448"/>
    </source>
</evidence>
<evidence type="ECO:0000256" key="9">
    <source>
        <dbReference type="ARBA" id="ARBA00022989"/>
    </source>
</evidence>
<dbReference type="EMBL" id="CAWYQH010000013">
    <property type="protein sequence ID" value="CAK8675261.1"/>
    <property type="molecule type" value="Genomic_DNA"/>
</dbReference>
<evidence type="ECO:0000313" key="14">
    <source>
        <dbReference type="Proteomes" id="UP001642483"/>
    </source>
</evidence>
<organism evidence="13 14">
    <name type="scientific">Clavelina lepadiformis</name>
    <name type="common">Light-bulb sea squirt</name>
    <name type="synonym">Ascidia lepadiformis</name>
    <dbReference type="NCBI Taxonomy" id="159417"/>
    <lineage>
        <taxon>Eukaryota</taxon>
        <taxon>Metazoa</taxon>
        <taxon>Chordata</taxon>
        <taxon>Tunicata</taxon>
        <taxon>Ascidiacea</taxon>
        <taxon>Aplousobranchia</taxon>
        <taxon>Clavelinidae</taxon>
        <taxon>Clavelina</taxon>
    </lineage>
</organism>
<keyword evidence="10" id="KW-0496">Mitochondrion</keyword>
<comment type="caution">
    <text evidence="13">The sequence shown here is derived from an EMBL/GenBank/DDBJ whole genome shotgun (WGS) entry which is preliminary data.</text>
</comment>
<name>A0ABP0F904_CLALP</name>
<keyword evidence="14" id="KW-1185">Reference proteome</keyword>
<reference evidence="13 14" key="1">
    <citation type="submission" date="2024-02" db="EMBL/GenBank/DDBJ databases">
        <authorList>
            <person name="Daric V."/>
            <person name="Darras S."/>
        </authorList>
    </citation>
    <scope>NUCLEOTIDE SEQUENCE [LARGE SCALE GENOMIC DNA]</scope>
</reference>
<evidence type="ECO:0000256" key="7">
    <source>
        <dbReference type="ARBA" id="ARBA00022792"/>
    </source>
</evidence>
<evidence type="ECO:0000313" key="13">
    <source>
        <dbReference type="EMBL" id="CAK8675261.1"/>
    </source>
</evidence>
<dbReference type="Proteomes" id="UP001642483">
    <property type="component" value="Unassembled WGS sequence"/>
</dbReference>
<evidence type="ECO:0000256" key="6">
    <source>
        <dbReference type="ARBA" id="ARBA00022692"/>
    </source>
</evidence>
<accession>A0ABP0F904</accession>
<sequence>MGVKWEDIPKKYKPHWSTWKIEGTPFEETQKKLNAKNLHDPWLRNEVWIYSIPKHYSSFVKVFTRGMIPGFALFLGLLGIKRYNGSETQHH</sequence>
<evidence type="ECO:0008006" key="15">
    <source>
        <dbReference type="Google" id="ProtNLM"/>
    </source>
</evidence>
<evidence type="ECO:0000256" key="2">
    <source>
        <dbReference type="ARBA" id="ARBA00004298"/>
    </source>
</evidence>
<evidence type="ECO:0000256" key="3">
    <source>
        <dbReference type="ARBA" id="ARBA00005667"/>
    </source>
</evidence>
<dbReference type="InterPro" id="IPR012576">
    <property type="entry name" value="NDUFB3"/>
</dbReference>
<protein>
    <recommendedName>
        <fullName evidence="15">NADH dehydrogenase [ubiquinone] 1 beta subcomplex subunit 3</fullName>
    </recommendedName>
</protein>
<keyword evidence="7" id="KW-0999">Mitochondrion inner membrane</keyword>
<keyword evidence="8" id="KW-0249">Electron transport</keyword>
<keyword evidence="9 12" id="KW-1133">Transmembrane helix</keyword>